<feature type="region of interest" description="Disordered" evidence="1">
    <location>
        <begin position="37"/>
        <end position="114"/>
    </location>
</feature>
<evidence type="ECO:0000313" key="3">
    <source>
        <dbReference type="Proteomes" id="UP000549009"/>
    </source>
</evidence>
<feature type="compositionally biased region" description="Pro residues" evidence="1">
    <location>
        <begin position="46"/>
        <end position="58"/>
    </location>
</feature>
<comment type="caution">
    <text evidence="2">The sequence shown here is derived from an EMBL/GenBank/DDBJ whole genome shotgun (WGS) entry which is preliminary data.</text>
</comment>
<accession>A0A7W8EY20</accession>
<evidence type="ECO:0000256" key="1">
    <source>
        <dbReference type="SAM" id="MobiDB-lite"/>
    </source>
</evidence>
<name>A0A7W8EY20_STRST</name>
<proteinExistence type="predicted"/>
<dbReference type="Proteomes" id="UP000549009">
    <property type="component" value="Unassembled WGS sequence"/>
</dbReference>
<reference evidence="2 3" key="1">
    <citation type="submission" date="2020-08" db="EMBL/GenBank/DDBJ databases">
        <title>Genomic Encyclopedia of Type Strains, Phase III (KMG-III): the genomes of soil and plant-associated and newly described type strains.</title>
        <authorList>
            <person name="Whitman W."/>
        </authorList>
    </citation>
    <scope>NUCLEOTIDE SEQUENCE [LARGE SCALE GENOMIC DNA]</scope>
    <source>
        <strain evidence="2 3">CECT 3146</strain>
    </source>
</reference>
<gene>
    <name evidence="2" type="ORF">FHS40_007492</name>
</gene>
<protein>
    <submittedName>
        <fullName evidence="2">Uncharacterized protein</fullName>
    </submittedName>
</protein>
<keyword evidence="3" id="KW-1185">Reference proteome</keyword>
<dbReference type="EMBL" id="JACHJD010000018">
    <property type="protein sequence ID" value="MBB5108371.1"/>
    <property type="molecule type" value="Genomic_DNA"/>
</dbReference>
<dbReference type="AlphaFoldDB" id="A0A7W8EY20"/>
<sequence>MSDARIPDDDGIQPADIRAVRGEGRAELRALLRAQIDIGRARRESPAPPPAPPSPPGHRPGAWPTGSSPPGPPRDWQIPAPVWRAAARHYSNQTHRPDQPCDCGNCPSTDTEEN</sequence>
<evidence type="ECO:0000313" key="2">
    <source>
        <dbReference type="EMBL" id="MBB5108371.1"/>
    </source>
</evidence>
<dbReference type="OrthoDB" id="4332889at2"/>
<dbReference type="RefSeq" id="WP_150509822.1">
    <property type="nucleotide sequence ID" value="NZ_BMSQ01000020.1"/>
</dbReference>
<organism evidence="2 3">
    <name type="scientific">Streptomyces spectabilis</name>
    <dbReference type="NCBI Taxonomy" id="68270"/>
    <lineage>
        <taxon>Bacteria</taxon>
        <taxon>Bacillati</taxon>
        <taxon>Actinomycetota</taxon>
        <taxon>Actinomycetes</taxon>
        <taxon>Kitasatosporales</taxon>
        <taxon>Streptomycetaceae</taxon>
        <taxon>Streptomyces</taxon>
    </lineage>
</organism>